<dbReference type="InterPro" id="IPR036731">
    <property type="entry name" value="Tlp20_sf"/>
</dbReference>
<dbReference type="InterPro" id="IPR009092">
    <property type="entry name" value="Telokin-like_Tlp20_baculovir"/>
</dbReference>
<dbReference type="OrthoDB" id="40363at10239"/>
<dbReference type="Proteomes" id="UP000204293">
    <property type="component" value="Segment"/>
</dbReference>
<dbReference type="Pfam" id="PF06088">
    <property type="entry name" value="TLP-20"/>
    <property type="match status" value="1"/>
</dbReference>
<dbReference type="EMBL" id="KX151395">
    <property type="protein sequence ID" value="APO13973.1"/>
    <property type="molecule type" value="Genomic_DNA"/>
</dbReference>
<protein>
    <submittedName>
        <fullName evidence="1">TLP-20</fullName>
    </submittedName>
</protein>
<evidence type="ECO:0000313" key="2">
    <source>
        <dbReference type="Proteomes" id="UP000204293"/>
    </source>
</evidence>
<name>A0A1L5JGP8_9BBAC</name>
<proteinExistence type="predicted"/>
<dbReference type="KEGG" id="vg:30685093"/>
<keyword evidence="2" id="KW-1185">Reference proteome</keyword>
<organism evidence="1 2">
    <name type="scientific">Plodia interpunctella granulovirus</name>
    <dbReference type="NCBI Taxonomy" id="262175"/>
    <lineage>
        <taxon>Viruses</taxon>
        <taxon>Viruses incertae sedis</taxon>
        <taxon>Naldaviricetes</taxon>
        <taxon>Lefavirales</taxon>
        <taxon>Baculoviridae</taxon>
        <taxon>Betabaculovirus</taxon>
        <taxon>Betabaculovirus plinterpunctellae</taxon>
    </lineage>
</organism>
<evidence type="ECO:0000313" key="1">
    <source>
        <dbReference type="EMBL" id="APO13973.1"/>
    </source>
</evidence>
<reference evidence="1 2" key="1">
    <citation type="submission" date="2016-04" db="EMBL/GenBank/DDBJ databases">
        <title>Sequence analysis of the Plodia interpunctella granulovirus genome: Discovery of an unusual inhibitor-of-apoptosis (IAP) gene.</title>
        <authorList>
            <person name="Harrison R.L."/>
            <person name="Rowley D.L."/>
            <person name="Funk C.J."/>
        </authorList>
    </citation>
    <scope>NUCLEOTIDE SEQUENCE [LARGE SCALE GENOMIC DNA]</scope>
    <source>
        <strain evidence="1">Cambridge</strain>
    </source>
</reference>
<accession>A0A1L5JGP8</accession>
<sequence>MMTNNIVETDNITVYCKLEHENRLEGRVKYEYNLKKLGIGAYKLFIENYDNVAGPVKTANSNFVIVVNEVYEKNEAVGVLILLDDVMLRANQTIFVVEGQATRPVFEVPEFDPPNKTSLFDGYHVESKRER</sequence>
<dbReference type="SUPFAM" id="SSF51289">
    <property type="entry name" value="Tlp20, baculovirus telokin-like protein"/>
    <property type="match status" value="1"/>
</dbReference>
<dbReference type="Gene3D" id="2.70.40.20">
    <property type="entry name" value="Baculovirus telokin-like protein 20"/>
    <property type="match status" value="1"/>
</dbReference>
<dbReference type="GeneID" id="30685093"/>
<dbReference type="RefSeq" id="YP_009330221.1">
    <property type="nucleotide sequence ID" value="NC_032255.1"/>
</dbReference>